<evidence type="ECO:0000313" key="3">
    <source>
        <dbReference type="Proteomes" id="UP001431209"/>
    </source>
</evidence>
<dbReference type="SUPFAM" id="SSF51004">
    <property type="entry name" value="C-terminal (heme d1) domain of cytochrome cd1-nitrite reductase"/>
    <property type="match status" value="1"/>
</dbReference>
<dbReference type="InterPro" id="IPR011048">
    <property type="entry name" value="Haem_d1_sf"/>
</dbReference>
<sequence>MIRALILVAAILISQVVASGTIITVANITDDNFAIATLNTDDKIFKVVKKIEYSLPDHQPIDGTVLCDNRYFLMFINDPKKVISFDINTNQHELILTEQAVASAQFVNGKLLAVTVDESIVELDCRSLKTKKVLTAKVPSKYVEQMKGTTKTNKHLVLSITDTSVEGLPSTFVLVDSDNGDLKPVNNTCGYFADIQFDSKSNSNYGIASTLIHAEEAQDKLVRSNVYTGECEVIVESLSKQLDIPHGNAIYGGIGYDSSEGEHGSYLFSVYDLERHKVSTIFYDVDKKEVRLNVRLPGGTLGKAQFLKQEK</sequence>
<organism evidence="2 3">
    <name type="scientific">Acrasis kona</name>
    <dbReference type="NCBI Taxonomy" id="1008807"/>
    <lineage>
        <taxon>Eukaryota</taxon>
        <taxon>Discoba</taxon>
        <taxon>Heterolobosea</taxon>
        <taxon>Tetramitia</taxon>
        <taxon>Eutetramitia</taxon>
        <taxon>Acrasidae</taxon>
        <taxon>Acrasis</taxon>
    </lineage>
</organism>
<protein>
    <submittedName>
        <fullName evidence="2">Subtilin</fullName>
    </submittedName>
</protein>
<feature type="signal peptide" evidence="1">
    <location>
        <begin position="1"/>
        <end position="18"/>
    </location>
</feature>
<dbReference type="EMBL" id="JAOPGA020000945">
    <property type="protein sequence ID" value="KAL0483209.1"/>
    <property type="molecule type" value="Genomic_DNA"/>
</dbReference>
<keyword evidence="1" id="KW-0732">Signal</keyword>
<feature type="chain" id="PRO_5043363233" evidence="1">
    <location>
        <begin position="19"/>
        <end position="311"/>
    </location>
</feature>
<proteinExistence type="predicted"/>
<accession>A0AAW2Z2Q8</accession>
<name>A0AAW2Z2Q8_9EUKA</name>
<keyword evidence="3" id="KW-1185">Reference proteome</keyword>
<reference evidence="2 3" key="1">
    <citation type="submission" date="2024-03" db="EMBL/GenBank/DDBJ databases">
        <title>The Acrasis kona genome and developmental transcriptomes reveal deep origins of eukaryotic multicellular pathways.</title>
        <authorList>
            <person name="Sheikh S."/>
            <person name="Fu C.-J."/>
            <person name="Brown M.W."/>
            <person name="Baldauf S.L."/>
        </authorList>
    </citation>
    <scope>NUCLEOTIDE SEQUENCE [LARGE SCALE GENOMIC DNA]</scope>
    <source>
        <strain evidence="2 3">ATCC MYA-3509</strain>
    </source>
</reference>
<evidence type="ECO:0000313" key="2">
    <source>
        <dbReference type="EMBL" id="KAL0483209.1"/>
    </source>
</evidence>
<gene>
    <name evidence="2" type="ORF">AKO1_014849</name>
</gene>
<dbReference type="Proteomes" id="UP001431209">
    <property type="component" value="Unassembled WGS sequence"/>
</dbReference>
<comment type="caution">
    <text evidence="2">The sequence shown here is derived from an EMBL/GenBank/DDBJ whole genome shotgun (WGS) entry which is preliminary data.</text>
</comment>
<evidence type="ECO:0000256" key="1">
    <source>
        <dbReference type="SAM" id="SignalP"/>
    </source>
</evidence>
<dbReference type="AlphaFoldDB" id="A0AAW2Z2Q8"/>